<dbReference type="InterPro" id="IPR011854">
    <property type="entry name" value="HypE"/>
</dbReference>
<dbReference type="InterPro" id="IPR036921">
    <property type="entry name" value="PurM-like_N_sf"/>
</dbReference>
<dbReference type="CDD" id="cd06061">
    <property type="entry name" value="PurM-like1"/>
    <property type="match status" value="1"/>
</dbReference>
<evidence type="ECO:0000256" key="1">
    <source>
        <dbReference type="ARBA" id="ARBA00006243"/>
    </source>
</evidence>
<dbReference type="EMBL" id="CP141615">
    <property type="protein sequence ID" value="WRP17936.1"/>
    <property type="molecule type" value="Genomic_DNA"/>
</dbReference>
<dbReference type="PIRSF" id="PIRSF005644">
    <property type="entry name" value="Hdrgns_mtr_HypE"/>
    <property type="match status" value="1"/>
</dbReference>
<gene>
    <name evidence="4" type="ORF">U7230_02680</name>
</gene>
<dbReference type="Pfam" id="PF00586">
    <property type="entry name" value="AIRS"/>
    <property type="match status" value="1"/>
</dbReference>
<reference evidence="4 5" key="1">
    <citation type="journal article" date="2024" name="Front. Microbiol.">
        <title>Novel thermophilic genera Geochorda gen. nov. and Carboxydochorda gen. nov. from the deep terrestrial subsurface reveal the ecophysiological diversity in the class Limnochordia.</title>
        <authorList>
            <person name="Karnachuk O.V."/>
            <person name="Lukina A.P."/>
            <person name="Avakyan M.R."/>
            <person name="Kadnikov V.V."/>
            <person name="Begmatov S."/>
            <person name="Beletsky A.V."/>
            <person name="Vlasova K.G."/>
            <person name="Novikov A.A."/>
            <person name="Shcherbakova V.A."/>
            <person name="Mardanov A.V."/>
            <person name="Ravin N.V."/>
        </authorList>
    </citation>
    <scope>NUCLEOTIDE SEQUENCE [LARGE SCALE GENOMIC DNA]</scope>
    <source>
        <strain evidence="4 5">L945</strain>
    </source>
</reference>
<dbReference type="InterPro" id="IPR016188">
    <property type="entry name" value="PurM-like_N"/>
</dbReference>
<dbReference type="Pfam" id="PF02769">
    <property type="entry name" value="AIRS_C"/>
    <property type="match status" value="1"/>
</dbReference>
<proteinExistence type="inferred from homology"/>
<evidence type="ECO:0000313" key="4">
    <source>
        <dbReference type="EMBL" id="WRP17936.1"/>
    </source>
</evidence>
<accession>A0ABZ1BYR3</accession>
<dbReference type="PANTHER" id="PTHR30303">
    <property type="entry name" value="HYDROGENASE ISOENZYMES FORMATION PROTEIN HYPE"/>
    <property type="match status" value="1"/>
</dbReference>
<protein>
    <submittedName>
        <fullName evidence="4">AIR synthase family protein</fullName>
    </submittedName>
</protein>
<evidence type="ECO:0000259" key="2">
    <source>
        <dbReference type="Pfam" id="PF00586"/>
    </source>
</evidence>
<dbReference type="InterPro" id="IPR010918">
    <property type="entry name" value="PurM-like_C_dom"/>
</dbReference>
<dbReference type="SUPFAM" id="SSF55326">
    <property type="entry name" value="PurM N-terminal domain-like"/>
    <property type="match status" value="1"/>
</dbReference>
<dbReference type="PANTHER" id="PTHR30303:SF4">
    <property type="entry name" value="HYDROGENASE EXPRESSION_FORMATION PROTEIN HYPE"/>
    <property type="match status" value="1"/>
</dbReference>
<sequence length="355" mass="36563">MAAPPLGKLSRQAFDALIAPHLGAARPGQVLVGPRHGVDVAILRTAPGQVMAVTADPLSLIPELGVEASAWLSAQLLASDVATSGLEPAFAVVDYNLPPQMDDETLARYQQALHRALADLGVAVAGGHTGRYPGCDYTIIGAGVMMATGPEDRWVCSATARPGDACVVTKGAAVAATGILARVFPETARRVLGDEGAREAAAVFGQFGVVKEARLAAALGVRGGGVSAMHDATEGGVLGAIAEMAEASGLGAVVEREAIPVSPVTRELCRAFFGMDPYTALGEGALVLAVDPARAAELQTRLGAAGIRAAIVGRFEAPEHGRWVVEPDGRKTLLAPPAADPYWAAYARARESGWR</sequence>
<feature type="domain" description="PurM-like C-terminal" evidence="3">
    <location>
        <begin position="161"/>
        <end position="322"/>
    </location>
</feature>
<dbReference type="RefSeq" id="WP_324717207.1">
    <property type="nucleotide sequence ID" value="NZ_CP141615.1"/>
</dbReference>
<dbReference type="SUPFAM" id="SSF56042">
    <property type="entry name" value="PurM C-terminal domain-like"/>
    <property type="match status" value="1"/>
</dbReference>
<dbReference type="Gene3D" id="3.30.1330.10">
    <property type="entry name" value="PurM-like, N-terminal domain"/>
    <property type="match status" value="1"/>
</dbReference>
<evidence type="ECO:0000313" key="5">
    <source>
        <dbReference type="Proteomes" id="UP001332192"/>
    </source>
</evidence>
<organism evidence="4 5">
    <name type="scientific">Carboxydichorda subterranea</name>
    <dbReference type="NCBI Taxonomy" id="3109565"/>
    <lineage>
        <taxon>Bacteria</taxon>
        <taxon>Bacillati</taxon>
        <taxon>Bacillota</taxon>
        <taxon>Limnochordia</taxon>
        <taxon>Limnochordales</taxon>
        <taxon>Geochordaceae</taxon>
        <taxon>Carboxydichorda</taxon>
    </lineage>
</organism>
<dbReference type="Gene3D" id="3.90.650.10">
    <property type="entry name" value="PurM-like C-terminal domain"/>
    <property type="match status" value="1"/>
</dbReference>
<dbReference type="InterPro" id="IPR036676">
    <property type="entry name" value="PurM-like_C_sf"/>
</dbReference>
<keyword evidence="5" id="KW-1185">Reference proteome</keyword>
<comment type="similarity">
    <text evidence="1">Belongs to the HypE family.</text>
</comment>
<feature type="domain" description="PurM-like N-terminal" evidence="2">
    <location>
        <begin position="39"/>
        <end position="144"/>
    </location>
</feature>
<evidence type="ECO:0000259" key="3">
    <source>
        <dbReference type="Pfam" id="PF02769"/>
    </source>
</evidence>
<name>A0ABZ1BYR3_9FIRM</name>
<dbReference type="Proteomes" id="UP001332192">
    <property type="component" value="Chromosome"/>
</dbReference>